<evidence type="ECO:0008006" key="2">
    <source>
        <dbReference type="Google" id="ProtNLM"/>
    </source>
</evidence>
<dbReference type="Pfam" id="PF00378">
    <property type="entry name" value="ECH_1"/>
    <property type="match status" value="1"/>
</dbReference>
<proteinExistence type="predicted"/>
<protein>
    <recommendedName>
        <fullName evidence="2">3-hydroxyisobutyryl-CoA hydrolase</fullName>
    </recommendedName>
</protein>
<accession>A0A7S1S7Q0</accession>
<dbReference type="SUPFAM" id="SSF52096">
    <property type="entry name" value="ClpP/crotonase"/>
    <property type="match status" value="1"/>
</dbReference>
<dbReference type="EMBL" id="HBGE01107004">
    <property type="protein sequence ID" value="CAD9187054.1"/>
    <property type="molecule type" value="Transcribed_RNA"/>
</dbReference>
<dbReference type="InterPro" id="IPR001753">
    <property type="entry name" value="Enoyl-CoA_hydra/iso"/>
</dbReference>
<dbReference type="InterPro" id="IPR029045">
    <property type="entry name" value="ClpP/crotonase-like_dom_sf"/>
</dbReference>
<dbReference type="Gene3D" id="3.90.226.10">
    <property type="entry name" value="2-enoyl-CoA Hydratase, Chain A, domain 1"/>
    <property type="match status" value="1"/>
</dbReference>
<dbReference type="AlphaFoldDB" id="A0A7S1S7Q0"/>
<evidence type="ECO:0000313" key="1">
    <source>
        <dbReference type="EMBL" id="CAD9187054.1"/>
    </source>
</evidence>
<name>A0A7S1S7Q0_ALECA</name>
<gene>
    <name evidence="1" type="ORF">ACAT0790_LOCUS63828</name>
</gene>
<sequence length="117" mass="13448">MSARKFTAEEALQLGVVQRVYPKERLLEATLAYARDIARNVPPTSLAVIKQQVLRHPRMPPHEALLESNRLMVQSTKQPNFKEGVRSYVEKREPNFPAYEASDRLVAMVKEMQQSKL</sequence>
<organism evidence="1">
    <name type="scientific">Alexandrium catenella</name>
    <name type="common">Red tide dinoflagellate</name>
    <name type="synonym">Gonyaulax catenella</name>
    <dbReference type="NCBI Taxonomy" id="2925"/>
    <lineage>
        <taxon>Eukaryota</taxon>
        <taxon>Sar</taxon>
        <taxon>Alveolata</taxon>
        <taxon>Dinophyceae</taxon>
        <taxon>Gonyaulacales</taxon>
        <taxon>Pyrocystaceae</taxon>
        <taxon>Alexandrium</taxon>
    </lineage>
</organism>
<reference evidence="1" key="1">
    <citation type="submission" date="2021-01" db="EMBL/GenBank/DDBJ databases">
        <authorList>
            <person name="Corre E."/>
            <person name="Pelletier E."/>
            <person name="Niang G."/>
            <person name="Scheremetjew M."/>
            <person name="Finn R."/>
            <person name="Kale V."/>
            <person name="Holt S."/>
            <person name="Cochrane G."/>
            <person name="Meng A."/>
            <person name="Brown T."/>
            <person name="Cohen L."/>
        </authorList>
    </citation>
    <scope>NUCLEOTIDE SEQUENCE</scope>
    <source>
        <strain evidence="1">OF101</strain>
    </source>
</reference>